<dbReference type="Gene3D" id="1.10.132.50">
    <property type="entry name" value="ATP synthase (C/AC39) subunit, domain 3"/>
    <property type="match status" value="1"/>
</dbReference>
<comment type="similarity">
    <text evidence="1">Belongs to the V-ATPase V0D/AC39 subunit family.</text>
</comment>
<dbReference type="InterPro" id="IPR050873">
    <property type="entry name" value="V-ATPase_V0D/AC39_subunit"/>
</dbReference>
<reference evidence="4" key="1">
    <citation type="journal article" date="2020" name="mSystems">
        <title>Genome- and Community-Level Interaction Insights into Carbon Utilization and Element Cycling Functions of Hydrothermarchaeota in Hydrothermal Sediment.</title>
        <authorList>
            <person name="Zhou Z."/>
            <person name="Liu Y."/>
            <person name="Xu W."/>
            <person name="Pan J."/>
            <person name="Luo Z.H."/>
            <person name="Li M."/>
        </authorList>
    </citation>
    <scope>NUCLEOTIDE SEQUENCE [LARGE SCALE GENOMIC DNA]</scope>
    <source>
        <strain evidence="4">HyVt-26</strain>
    </source>
</reference>
<sequence>MGSQVASYAYLNARVSLMAEQLLHRTQRKALLHQPLAEIKPLLIQAGCQALTEQLPKDTLELEQFLATLQIDECIKLMRCMTSNERNFIRHWMRRMELINLKFILRTKFSGSQTIDEPHDLLDLGKLASLNQQTLINTDSVEEFLRQLKHSSYSNMASTTRKAFEEHRSLFDVEAALDANYYRQLVQLASALEGVHKQQVELLLRIWLDQVNLVSMLRFRIIYKLSAPHAYFLMAPSGQRLSLETLQQLAQQSTIKEMIEHLPTSLRQQLAQLDNIEDIEIQMQRLVRIHANKTLRKQRFNMARAFAYLYLREQQIQLIHSVVKGHMLGFNNELIQFCGDPLTHPDLARKEHI</sequence>
<evidence type="ECO:0000256" key="3">
    <source>
        <dbReference type="ARBA" id="ARBA00023065"/>
    </source>
</evidence>
<dbReference type="PANTHER" id="PTHR38682:SF1">
    <property type="entry name" value="V-TYPE ATP SYNTHASE SUBUNIT C"/>
    <property type="match status" value="1"/>
</dbReference>
<dbReference type="AlphaFoldDB" id="A0A831JQS4"/>
<dbReference type="InterPro" id="IPR044911">
    <property type="entry name" value="V-type_ATPase_csu/dsu_dom_3"/>
</dbReference>
<dbReference type="InterPro" id="IPR002843">
    <property type="entry name" value="ATPase_V0-cplx_csu/dsu"/>
</dbReference>
<dbReference type="Pfam" id="PF01992">
    <property type="entry name" value="vATP-synt_AC39"/>
    <property type="match status" value="1"/>
</dbReference>
<protein>
    <recommendedName>
        <fullName evidence="5">ATPase</fullName>
    </recommendedName>
</protein>
<name>A0A831JQS4_9GAMM</name>
<proteinExistence type="inferred from homology"/>
<dbReference type="Proteomes" id="UP000885822">
    <property type="component" value="Unassembled WGS sequence"/>
</dbReference>
<evidence type="ECO:0008006" key="5">
    <source>
        <dbReference type="Google" id="ProtNLM"/>
    </source>
</evidence>
<accession>A0A831JQS4</accession>
<evidence type="ECO:0000256" key="1">
    <source>
        <dbReference type="ARBA" id="ARBA00006709"/>
    </source>
</evidence>
<dbReference type="InterPro" id="IPR036079">
    <property type="entry name" value="ATPase_csu/dsu_sf"/>
</dbReference>
<organism evidence="4">
    <name type="scientific">Thiolapillus brandeum</name>
    <dbReference type="NCBI Taxonomy" id="1076588"/>
    <lineage>
        <taxon>Bacteria</taxon>
        <taxon>Pseudomonadati</taxon>
        <taxon>Pseudomonadota</taxon>
        <taxon>Gammaproteobacteria</taxon>
        <taxon>Chromatiales</taxon>
        <taxon>Sedimenticolaceae</taxon>
        <taxon>Thiolapillus</taxon>
    </lineage>
</organism>
<comment type="caution">
    <text evidence="4">The sequence shown here is derived from an EMBL/GenBank/DDBJ whole genome shotgun (WGS) entry which is preliminary data.</text>
</comment>
<dbReference type="PANTHER" id="PTHR38682">
    <property type="entry name" value="V-TYPE ATP SYNTHASE SUBUNIT C"/>
    <property type="match status" value="1"/>
</dbReference>
<dbReference type="GO" id="GO:0046961">
    <property type="term" value="F:proton-transporting ATPase activity, rotational mechanism"/>
    <property type="evidence" value="ECO:0007669"/>
    <property type="project" value="InterPro"/>
</dbReference>
<evidence type="ECO:0000313" key="4">
    <source>
        <dbReference type="EMBL" id="HDK37632.1"/>
    </source>
</evidence>
<dbReference type="InterPro" id="IPR035067">
    <property type="entry name" value="V-type_ATPase_csu/dsu"/>
</dbReference>
<dbReference type="EMBL" id="DRCV01000056">
    <property type="protein sequence ID" value="HDK37632.1"/>
    <property type="molecule type" value="Genomic_DNA"/>
</dbReference>
<dbReference type="Gene3D" id="1.20.1690.10">
    <property type="entry name" value="V-type ATP synthase subunit C domain"/>
    <property type="match status" value="2"/>
</dbReference>
<keyword evidence="3" id="KW-0406">Ion transport</keyword>
<gene>
    <name evidence="4" type="ORF">ENG92_01255</name>
</gene>
<keyword evidence="2" id="KW-0813">Transport</keyword>
<evidence type="ECO:0000256" key="2">
    <source>
        <dbReference type="ARBA" id="ARBA00022448"/>
    </source>
</evidence>
<dbReference type="SUPFAM" id="SSF103486">
    <property type="entry name" value="V-type ATP synthase subunit C"/>
    <property type="match status" value="1"/>
</dbReference>